<sequence>MQAQNQYVIIAAVVGFIIGAIIFWLIGRSGKGAEENPLQKPYNDLKKEFEAYKAEVSKHFTKTADAVDHLTKSYQDVFTHLSQGAEKLMDEQALKLAREKRQGKAVTLAYLSPTETEKNEAKTAPVTSANTSANQKPLTGKPLAASSENTEKATSAAPVTPRPAEATKPSTAPKADVKSESSLDTAKAGTAPTAKTEVKPEAPKTIQPEAQQVLPSKKEGNPQKAGNQPTDLTEKDKTGASEKTSVLKAAEKAGLKANDEKTAQTEGIEAVKRHIHANQPKSSS</sequence>
<evidence type="ECO:0000256" key="14">
    <source>
        <dbReference type="SAM" id="Phobius"/>
    </source>
</evidence>
<evidence type="ECO:0000256" key="13">
    <source>
        <dbReference type="SAM" id="MobiDB-lite"/>
    </source>
</evidence>
<keyword evidence="15" id="KW-0560">Oxidoreductase</keyword>
<dbReference type="PANTHER" id="PTHR39579:SF1">
    <property type="entry name" value="INNER MEMBRANE PROTEIN YHCB"/>
    <property type="match status" value="1"/>
</dbReference>
<evidence type="ECO:0000256" key="11">
    <source>
        <dbReference type="ARBA" id="ARBA00035703"/>
    </source>
</evidence>
<comment type="subcellular location">
    <subcellularLocation>
        <location evidence="1">Cell inner membrane</location>
        <topology evidence="1">Single-pass membrane protein</topology>
    </subcellularLocation>
</comment>
<dbReference type="GO" id="GO:0051301">
    <property type="term" value="P:cell division"/>
    <property type="evidence" value="ECO:0007669"/>
    <property type="project" value="UniProtKB-KW"/>
</dbReference>
<feature type="compositionally biased region" description="Low complexity" evidence="13">
    <location>
        <begin position="185"/>
        <end position="195"/>
    </location>
</feature>
<gene>
    <name evidence="15" type="primary">yhcB</name>
    <name evidence="15" type="ORF">NCTC13337_00674</name>
</gene>
<evidence type="ECO:0000313" key="15">
    <source>
        <dbReference type="EMBL" id="SUO94329.1"/>
    </source>
</evidence>
<evidence type="ECO:0000256" key="6">
    <source>
        <dbReference type="ARBA" id="ARBA00022960"/>
    </source>
</evidence>
<evidence type="ECO:0000256" key="12">
    <source>
        <dbReference type="ARBA" id="ARBA00035727"/>
    </source>
</evidence>
<dbReference type="PANTHER" id="PTHR39579">
    <property type="entry name" value="INNER MEMBRANE PROTEIN YHCB"/>
    <property type="match status" value="1"/>
</dbReference>
<dbReference type="AlphaFoldDB" id="A0A380MNY1"/>
<evidence type="ECO:0000256" key="7">
    <source>
        <dbReference type="ARBA" id="ARBA00022989"/>
    </source>
</evidence>
<dbReference type="Proteomes" id="UP000254601">
    <property type="component" value="Unassembled WGS sequence"/>
</dbReference>
<keyword evidence="9" id="KW-0131">Cell cycle</keyword>
<feature type="region of interest" description="Disordered" evidence="13">
    <location>
        <begin position="108"/>
        <end position="284"/>
    </location>
</feature>
<evidence type="ECO:0000256" key="2">
    <source>
        <dbReference type="ARBA" id="ARBA00022475"/>
    </source>
</evidence>
<reference evidence="15 16" key="1">
    <citation type="submission" date="2018-06" db="EMBL/GenBank/DDBJ databases">
        <authorList>
            <consortium name="Pathogen Informatics"/>
            <person name="Doyle S."/>
        </authorList>
    </citation>
    <scope>NUCLEOTIDE SEQUENCE [LARGE SCALE GENOMIC DNA]</scope>
    <source>
        <strain evidence="15 16">NCTC13337</strain>
    </source>
</reference>
<dbReference type="GO" id="GO:0005886">
    <property type="term" value="C:plasma membrane"/>
    <property type="evidence" value="ECO:0007669"/>
    <property type="project" value="UniProtKB-SubCell"/>
</dbReference>
<evidence type="ECO:0000256" key="8">
    <source>
        <dbReference type="ARBA" id="ARBA00023136"/>
    </source>
</evidence>
<dbReference type="GO" id="GO:0016491">
    <property type="term" value="F:oxidoreductase activity"/>
    <property type="evidence" value="ECO:0007669"/>
    <property type="project" value="UniProtKB-KW"/>
</dbReference>
<dbReference type="GO" id="GO:0008360">
    <property type="term" value="P:regulation of cell shape"/>
    <property type="evidence" value="ECO:0007669"/>
    <property type="project" value="UniProtKB-KW"/>
</dbReference>
<evidence type="ECO:0000256" key="10">
    <source>
        <dbReference type="ARBA" id="ARBA00035657"/>
    </source>
</evidence>
<feature type="compositionally biased region" description="Basic and acidic residues" evidence="13">
    <location>
        <begin position="249"/>
        <end position="263"/>
    </location>
</feature>
<name>A0A380MNY1_9GAMM</name>
<dbReference type="EMBL" id="UHIC01000001">
    <property type="protein sequence ID" value="SUO94329.1"/>
    <property type="molecule type" value="Genomic_DNA"/>
</dbReference>
<dbReference type="OrthoDB" id="7068713at2"/>
<dbReference type="RefSeq" id="WP_072575961.1">
    <property type="nucleotide sequence ID" value="NZ_LWHB01000039.1"/>
</dbReference>
<evidence type="ECO:0000256" key="9">
    <source>
        <dbReference type="ARBA" id="ARBA00023306"/>
    </source>
</evidence>
<keyword evidence="3" id="KW-0997">Cell inner membrane</keyword>
<proteinExistence type="inferred from homology"/>
<evidence type="ECO:0000313" key="16">
    <source>
        <dbReference type="Proteomes" id="UP000254601"/>
    </source>
</evidence>
<keyword evidence="4" id="KW-0132">Cell division</keyword>
<evidence type="ECO:0000256" key="4">
    <source>
        <dbReference type="ARBA" id="ARBA00022618"/>
    </source>
</evidence>
<keyword evidence="2" id="KW-1003">Cell membrane</keyword>
<comment type="similarity">
    <text evidence="10">Belongs to the ZapG family.</text>
</comment>
<keyword evidence="6" id="KW-0133">Cell shape</keyword>
<evidence type="ECO:0000256" key="1">
    <source>
        <dbReference type="ARBA" id="ARBA00004377"/>
    </source>
</evidence>
<organism evidence="15 16">
    <name type="scientific">Suttonella ornithocola</name>
    <dbReference type="NCBI Taxonomy" id="279832"/>
    <lineage>
        <taxon>Bacteria</taxon>
        <taxon>Pseudomonadati</taxon>
        <taxon>Pseudomonadota</taxon>
        <taxon>Gammaproteobacteria</taxon>
        <taxon>Cardiobacteriales</taxon>
        <taxon>Cardiobacteriaceae</taxon>
        <taxon>Suttonella</taxon>
    </lineage>
</organism>
<evidence type="ECO:0000256" key="5">
    <source>
        <dbReference type="ARBA" id="ARBA00022692"/>
    </source>
</evidence>
<accession>A0A380MNY1</accession>
<feature type="compositionally biased region" description="Polar residues" evidence="13">
    <location>
        <begin position="125"/>
        <end position="137"/>
    </location>
</feature>
<dbReference type="Pfam" id="PF06295">
    <property type="entry name" value="ZapG-like"/>
    <property type="match status" value="1"/>
</dbReference>
<keyword evidence="16" id="KW-1185">Reference proteome</keyword>
<dbReference type="InterPro" id="IPR009386">
    <property type="entry name" value="ZapG-like"/>
</dbReference>
<keyword evidence="8 14" id="KW-0472">Membrane</keyword>
<feature type="transmembrane region" description="Helical" evidence="14">
    <location>
        <begin position="6"/>
        <end position="26"/>
    </location>
</feature>
<keyword evidence="5 14" id="KW-0812">Transmembrane</keyword>
<evidence type="ECO:0000256" key="3">
    <source>
        <dbReference type="ARBA" id="ARBA00022519"/>
    </source>
</evidence>
<protein>
    <recommendedName>
        <fullName evidence="11">Z-ring associated protein G</fullName>
    </recommendedName>
    <alternativeName>
        <fullName evidence="12">Cell division protein ZapG</fullName>
    </alternativeName>
</protein>
<keyword evidence="7 14" id="KW-1133">Transmembrane helix</keyword>